<organism evidence="2 3">
    <name type="scientific">Ficus carica</name>
    <name type="common">Common fig</name>
    <dbReference type="NCBI Taxonomy" id="3494"/>
    <lineage>
        <taxon>Eukaryota</taxon>
        <taxon>Viridiplantae</taxon>
        <taxon>Streptophyta</taxon>
        <taxon>Embryophyta</taxon>
        <taxon>Tracheophyta</taxon>
        <taxon>Spermatophyta</taxon>
        <taxon>Magnoliopsida</taxon>
        <taxon>eudicotyledons</taxon>
        <taxon>Gunneridae</taxon>
        <taxon>Pentapetalae</taxon>
        <taxon>rosids</taxon>
        <taxon>fabids</taxon>
        <taxon>Rosales</taxon>
        <taxon>Moraceae</taxon>
        <taxon>Ficeae</taxon>
        <taxon>Ficus</taxon>
    </lineage>
</organism>
<name>A0AA88AGC2_FICCA</name>
<evidence type="ECO:0000256" key="1">
    <source>
        <dbReference type="SAM" id="MobiDB-lite"/>
    </source>
</evidence>
<reference evidence="2" key="1">
    <citation type="submission" date="2023-07" db="EMBL/GenBank/DDBJ databases">
        <title>draft genome sequence of fig (Ficus carica).</title>
        <authorList>
            <person name="Takahashi T."/>
            <person name="Nishimura K."/>
        </authorList>
    </citation>
    <scope>NUCLEOTIDE SEQUENCE</scope>
</reference>
<keyword evidence="3" id="KW-1185">Reference proteome</keyword>
<gene>
    <name evidence="2" type="ORF">TIFTF001_021670</name>
</gene>
<dbReference type="AlphaFoldDB" id="A0AA88AGC2"/>
<accession>A0AA88AGC2</accession>
<proteinExistence type="predicted"/>
<dbReference type="EMBL" id="BTGU01000042">
    <property type="protein sequence ID" value="GMN52517.1"/>
    <property type="molecule type" value="Genomic_DNA"/>
</dbReference>
<sequence length="162" mass="17339">MRLQRPRFSSKPEPDRAQDPCTARIGSIGHMTSTQQCPDGFNSASDTANPNKVSNLAATVDTRWGSMAWRTAGRYSCCQTAPSSTLISIAGDCEPDADNSCEMAIVASSRGNGDLLARFDLYPNQILFSSILFSSRGSESESSSLVTAAAHDLGTLNLFVRP</sequence>
<dbReference type="Proteomes" id="UP001187192">
    <property type="component" value="Unassembled WGS sequence"/>
</dbReference>
<evidence type="ECO:0000313" key="3">
    <source>
        <dbReference type="Proteomes" id="UP001187192"/>
    </source>
</evidence>
<feature type="region of interest" description="Disordered" evidence="1">
    <location>
        <begin position="1"/>
        <end position="20"/>
    </location>
</feature>
<evidence type="ECO:0000313" key="2">
    <source>
        <dbReference type="EMBL" id="GMN52517.1"/>
    </source>
</evidence>
<comment type="caution">
    <text evidence="2">The sequence shown here is derived from an EMBL/GenBank/DDBJ whole genome shotgun (WGS) entry which is preliminary data.</text>
</comment>
<protein>
    <submittedName>
        <fullName evidence="2">Uncharacterized protein</fullName>
    </submittedName>
</protein>